<gene>
    <name evidence="5" type="ORF">ACFSL4_32880</name>
</gene>
<dbReference type="InterPro" id="IPR043502">
    <property type="entry name" value="DNA/RNA_pol_sf"/>
</dbReference>
<dbReference type="Gene3D" id="1.10.150.20">
    <property type="entry name" value="5' to 3' exonuclease, C-terminal subdomain"/>
    <property type="match status" value="1"/>
</dbReference>
<name>A0ABW4IZM9_9ACTN</name>
<evidence type="ECO:0000256" key="2">
    <source>
        <dbReference type="ARBA" id="ARBA00022763"/>
    </source>
</evidence>
<accession>A0ABW4IZM9</accession>
<feature type="non-terminal residue" evidence="5">
    <location>
        <position position="173"/>
    </location>
</feature>
<dbReference type="InterPro" id="IPR043128">
    <property type="entry name" value="Rev_trsase/Diguanyl_cyclase"/>
</dbReference>
<proteinExistence type="inferred from homology"/>
<dbReference type="PROSITE" id="PS50173">
    <property type="entry name" value="UMUC"/>
    <property type="match status" value="1"/>
</dbReference>
<dbReference type="Gene3D" id="3.30.70.270">
    <property type="match status" value="1"/>
</dbReference>
<comment type="similarity">
    <text evidence="1">Belongs to the DNA polymerase type-Y family.</text>
</comment>
<dbReference type="InterPro" id="IPR050356">
    <property type="entry name" value="SulA_CellDiv_inhibitor"/>
</dbReference>
<evidence type="ECO:0000256" key="1">
    <source>
        <dbReference type="ARBA" id="ARBA00010945"/>
    </source>
</evidence>
<organism evidence="5 6">
    <name type="scientific">Streptomyces caeni</name>
    <dbReference type="NCBI Taxonomy" id="2307231"/>
    <lineage>
        <taxon>Bacteria</taxon>
        <taxon>Bacillati</taxon>
        <taxon>Actinomycetota</taxon>
        <taxon>Actinomycetes</taxon>
        <taxon>Kitasatosporales</taxon>
        <taxon>Streptomycetaceae</taxon>
        <taxon>Streptomyces</taxon>
    </lineage>
</organism>
<evidence type="ECO:0000256" key="3">
    <source>
        <dbReference type="ARBA" id="ARBA00025589"/>
    </source>
</evidence>
<comment type="function">
    <text evidence="3">Poorly processive, error-prone DNA polymerase involved in untargeted mutagenesis. Copies undamaged DNA at stalled replication forks, which arise in vivo from mismatched or misaligned primer ends. These misaligned primers can be extended by PolIV. Exhibits no 3'-5' exonuclease (proofreading) activity. May be involved in translesional synthesis, in conjunction with the beta clamp from PolIII.</text>
</comment>
<feature type="domain" description="UmuC" evidence="4">
    <location>
        <begin position="27"/>
        <end position="131"/>
    </location>
</feature>
<keyword evidence="2" id="KW-0227">DNA damage</keyword>
<comment type="caution">
    <text evidence="5">The sequence shown here is derived from an EMBL/GenBank/DDBJ whole genome shotgun (WGS) entry which is preliminary data.</text>
</comment>
<sequence length="173" mass="18149">MTVDRTRDDTSTVMHVRCPDRLPEDVFRQVLEQLTELSPVVQALPPSAALVELKGALRYHGVGARRLGEMLRVRTISRLGVDVRVGIGPTITVAATASGRIRPPGGVLAVEPGDAAEWLGSLPVEALHGIGPRQAGILRDYGIHTVGLLAAVPPATVQRLLGGPAGRLGADPG</sequence>
<keyword evidence="6" id="KW-1185">Reference proteome</keyword>
<evidence type="ECO:0000259" key="4">
    <source>
        <dbReference type="PROSITE" id="PS50173"/>
    </source>
</evidence>
<reference evidence="6" key="1">
    <citation type="journal article" date="2019" name="Int. J. Syst. Evol. Microbiol.">
        <title>The Global Catalogue of Microorganisms (GCM) 10K type strain sequencing project: providing services to taxonomists for standard genome sequencing and annotation.</title>
        <authorList>
            <consortium name="The Broad Institute Genomics Platform"/>
            <consortium name="The Broad Institute Genome Sequencing Center for Infectious Disease"/>
            <person name="Wu L."/>
            <person name="Ma J."/>
        </authorList>
    </citation>
    <scope>NUCLEOTIDE SEQUENCE [LARGE SCALE GENOMIC DNA]</scope>
    <source>
        <strain evidence="6">CGMCC 1.12470</strain>
    </source>
</reference>
<dbReference type="PANTHER" id="PTHR35369">
    <property type="entry name" value="BLR3025 PROTEIN-RELATED"/>
    <property type="match status" value="1"/>
</dbReference>
<dbReference type="EMBL" id="JBHUDX010000105">
    <property type="protein sequence ID" value="MFD1662835.1"/>
    <property type="molecule type" value="Genomic_DNA"/>
</dbReference>
<evidence type="ECO:0000313" key="6">
    <source>
        <dbReference type="Proteomes" id="UP001597261"/>
    </source>
</evidence>
<dbReference type="SUPFAM" id="SSF56672">
    <property type="entry name" value="DNA/RNA polymerases"/>
    <property type="match status" value="1"/>
</dbReference>
<evidence type="ECO:0000313" key="5">
    <source>
        <dbReference type="EMBL" id="MFD1662835.1"/>
    </source>
</evidence>
<protein>
    <recommendedName>
        <fullName evidence="4">UmuC domain-containing protein</fullName>
    </recommendedName>
</protein>
<dbReference type="Proteomes" id="UP001597261">
    <property type="component" value="Unassembled WGS sequence"/>
</dbReference>
<dbReference type="InterPro" id="IPR001126">
    <property type="entry name" value="UmuC"/>
</dbReference>
<dbReference type="PANTHER" id="PTHR35369:SF2">
    <property type="entry name" value="BLR3025 PROTEIN"/>
    <property type="match status" value="1"/>
</dbReference>